<organism evidence="1 2">
    <name type="scientific">Hermanssonia centrifuga</name>
    <dbReference type="NCBI Taxonomy" id="98765"/>
    <lineage>
        <taxon>Eukaryota</taxon>
        <taxon>Fungi</taxon>
        <taxon>Dikarya</taxon>
        <taxon>Basidiomycota</taxon>
        <taxon>Agaricomycotina</taxon>
        <taxon>Agaricomycetes</taxon>
        <taxon>Polyporales</taxon>
        <taxon>Meruliaceae</taxon>
        <taxon>Hermanssonia</taxon>
    </lineage>
</organism>
<keyword evidence="2" id="KW-1185">Reference proteome</keyword>
<evidence type="ECO:0000313" key="1">
    <source>
        <dbReference type="EMBL" id="PSR85849.1"/>
    </source>
</evidence>
<sequence length="131" mass="13581">MDFAGVGLGAGRGRSNSSLDENCPVSPILGPEGSPIGRFVVDALLNRPAEGTGTACWGSSEVSNVLDLVGGPRSEGMARNSDVWLRGDSVIGWRRVRDLKAGLPASAIDLADCVADESSFLCPGWVSPVKP</sequence>
<reference evidence="1 2" key="1">
    <citation type="submission" date="2018-02" db="EMBL/GenBank/DDBJ databases">
        <title>Genome sequence of the basidiomycete white-rot fungus Phlebia centrifuga.</title>
        <authorList>
            <person name="Granchi Z."/>
            <person name="Peng M."/>
            <person name="de Vries R.P."/>
            <person name="Hilden K."/>
            <person name="Makela M.R."/>
            <person name="Grigoriev I."/>
            <person name="Riley R."/>
        </authorList>
    </citation>
    <scope>NUCLEOTIDE SEQUENCE [LARGE SCALE GENOMIC DNA]</scope>
    <source>
        <strain evidence="1 2">FBCC195</strain>
    </source>
</reference>
<dbReference type="AlphaFoldDB" id="A0A2R6P5I7"/>
<comment type="caution">
    <text evidence="1">The sequence shown here is derived from an EMBL/GenBank/DDBJ whole genome shotgun (WGS) entry which is preliminary data.</text>
</comment>
<evidence type="ECO:0000313" key="2">
    <source>
        <dbReference type="Proteomes" id="UP000186601"/>
    </source>
</evidence>
<dbReference type="Proteomes" id="UP000186601">
    <property type="component" value="Unassembled WGS sequence"/>
</dbReference>
<accession>A0A2R6P5I7</accession>
<proteinExistence type="predicted"/>
<protein>
    <submittedName>
        <fullName evidence="1">Uncharacterized protein</fullName>
    </submittedName>
</protein>
<name>A0A2R6P5I7_9APHY</name>
<gene>
    <name evidence="1" type="ORF">PHLCEN_2v5325</name>
</gene>
<dbReference type="EMBL" id="MLYV02000523">
    <property type="protein sequence ID" value="PSR85849.1"/>
    <property type="molecule type" value="Genomic_DNA"/>
</dbReference>